<feature type="region of interest" description="Disordered" evidence="1">
    <location>
        <begin position="19"/>
        <end position="218"/>
    </location>
</feature>
<dbReference type="EMBL" id="KZ355752">
    <property type="protein sequence ID" value="PIO60299.1"/>
    <property type="molecule type" value="Genomic_DNA"/>
</dbReference>
<reference evidence="2 3" key="1">
    <citation type="submission" date="2015-09" db="EMBL/GenBank/DDBJ databases">
        <title>Draft genome of the parasitic nematode Teladorsagia circumcincta isolate WARC Sus (inbred).</title>
        <authorList>
            <person name="Mitreva M."/>
        </authorList>
    </citation>
    <scope>NUCLEOTIDE SEQUENCE [LARGE SCALE GENOMIC DNA]</scope>
    <source>
        <strain evidence="2 3">S</strain>
    </source>
</reference>
<dbReference type="AlphaFoldDB" id="A0A2G9TQL7"/>
<protein>
    <submittedName>
        <fullName evidence="2">Uncharacterized protein</fullName>
    </submittedName>
</protein>
<evidence type="ECO:0000313" key="2">
    <source>
        <dbReference type="EMBL" id="PIO60299.1"/>
    </source>
</evidence>
<name>A0A2G9TQL7_TELCI</name>
<feature type="compositionally biased region" description="Basic and acidic residues" evidence="1">
    <location>
        <begin position="207"/>
        <end position="218"/>
    </location>
</feature>
<sequence>YDRRLARARHIRTWRAQIDLELEHERQDDDSDEEKSEKKQPHFNGQLKDQKKNFVECRTLILEPLEPKPSTEVASTERDDGEGPSKTNTRRSSRSSRYMESADTSLSSRSPAAEGAKDLAGSRKTPRPNIAKIIPRNMRGSGSSRKVRAHTSPSGQPLLEENKASPSTKQPRTDSKESSTPKRSAERKPTSPKSSSAENKQSMLIPKEYDKNRSMELF</sequence>
<feature type="compositionally biased region" description="Basic and acidic residues" evidence="1">
    <location>
        <begin position="171"/>
        <end position="189"/>
    </location>
</feature>
<evidence type="ECO:0000256" key="1">
    <source>
        <dbReference type="SAM" id="MobiDB-lite"/>
    </source>
</evidence>
<evidence type="ECO:0000313" key="3">
    <source>
        <dbReference type="Proteomes" id="UP000230423"/>
    </source>
</evidence>
<organism evidence="2 3">
    <name type="scientific">Teladorsagia circumcincta</name>
    <name type="common">Brown stomach worm</name>
    <name type="synonym">Ostertagia circumcincta</name>
    <dbReference type="NCBI Taxonomy" id="45464"/>
    <lineage>
        <taxon>Eukaryota</taxon>
        <taxon>Metazoa</taxon>
        <taxon>Ecdysozoa</taxon>
        <taxon>Nematoda</taxon>
        <taxon>Chromadorea</taxon>
        <taxon>Rhabditida</taxon>
        <taxon>Rhabditina</taxon>
        <taxon>Rhabditomorpha</taxon>
        <taxon>Strongyloidea</taxon>
        <taxon>Trichostrongylidae</taxon>
        <taxon>Teladorsagia</taxon>
    </lineage>
</organism>
<keyword evidence="3" id="KW-1185">Reference proteome</keyword>
<accession>A0A2G9TQL7</accession>
<gene>
    <name evidence="2" type="ORF">TELCIR_18207</name>
</gene>
<dbReference type="Proteomes" id="UP000230423">
    <property type="component" value="Unassembled WGS sequence"/>
</dbReference>
<feature type="compositionally biased region" description="Polar residues" evidence="1">
    <location>
        <begin position="191"/>
        <end position="202"/>
    </location>
</feature>
<dbReference type="OrthoDB" id="5824177at2759"/>
<feature type="non-terminal residue" evidence="2">
    <location>
        <position position="1"/>
    </location>
</feature>
<feature type="non-terminal residue" evidence="2">
    <location>
        <position position="218"/>
    </location>
</feature>
<proteinExistence type="predicted"/>